<evidence type="ECO:0000313" key="2">
    <source>
        <dbReference type="Proteomes" id="UP000678513"/>
    </source>
</evidence>
<keyword evidence="2" id="KW-1185">Reference proteome</keyword>
<dbReference type="EMBL" id="CP072384">
    <property type="protein sequence ID" value="QUC08260.1"/>
    <property type="molecule type" value="Genomic_DNA"/>
</dbReference>
<protein>
    <submittedName>
        <fullName evidence="1">Uncharacterized protein</fullName>
    </submittedName>
</protein>
<dbReference type="Proteomes" id="UP000678513">
    <property type="component" value="Chromosome"/>
</dbReference>
<evidence type="ECO:0000313" key="1">
    <source>
        <dbReference type="EMBL" id="QUC08260.1"/>
    </source>
</evidence>
<proteinExistence type="predicted"/>
<name>A0ABX7Y4Y5_9ACTN</name>
<gene>
    <name evidence="1" type="ORF">J5A65_00440</name>
</gene>
<organism evidence="1 2">
    <name type="scientific">Arachnia rubra</name>
    <dbReference type="NCBI Taxonomy" id="1547448"/>
    <lineage>
        <taxon>Bacteria</taxon>
        <taxon>Bacillati</taxon>
        <taxon>Actinomycetota</taxon>
        <taxon>Actinomycetes</taxon>
        <taxon>Propionibacteriales</taxon>
        <taxon>Propionibacteriaceae</taxon>
        <taxon>Arachnia</taxon>
    </lineage>
</organism>
<accession>A0ABX7Y4Y5</accession>
<reference evidence="1 2" key="1">
    <citation type="submission" date="2021-03" db="EMBL/GenBank/DDBJ databases">
        <title>Human Oral Microbial Genomes.</title>
        <authorList>
            <person name="Johnston C.D."/>
            <person name="Chen T."/>
            <person name="Dewhirst F.E."/>
        </authorList>
    </citation>
    <scope>NUCLEOTIDE SEQUENCE [LARGE SCALE GENOMIC DNA]</scope>
    <source>
        <strain evidence="1 2">DSMZ 100122</strain>
    </source>
</reference>
<sequence>MRHFALALVITTAPLTAPTAPTVPAEVSQQTSVTSTAPSFIAMCDGLPAWLRNMLCKD</sequence>
<dbReference type="RefSeq" id="WP_212323913.1">
    <property type="nucleotide sequence ID" value="NZ_AP024463.1"/>
</dbReference>